<keyword evidence="8" id="KW-1185">Reference proteome</keyword>
<name>A0A8J2KFL3_9HEXA</name>
<evidence type="ECO:0000313" key="8">
    <source>
        <dbReference type="Proteomes" id="UP000708208"/>
    </source>
</evidence>
<feature type="coiled-coil region" evidence="5">
    <location>
        <begin position="137"/>
        <end position="167"/>
    </location>
</feature>
<keyword evidence="5" id="KW-0175">Coiled coil</keyword>
<comment type="subunit">
    <text evidence="4">Component of the exocyst complex.</text>
</comment>
<proteinExistence type="inferred from homology"/>
<dbReference type="InterPro" id="IPR039481">
    <property type="entry name" value="EXOC2/Sec5_N_dom"/>
</dbReference>
<dbReference type="EMBL" id="CAJVCH010119456">
    <property type="protein sequence ID" value="CAG7725259.1"/>
    <property type="molecule type" value="Genomic_DNA"/>
</dbReference>
<keyword evidence="2 4" id="KW-0813">Transport</keyword>
<dbReference type="AlphaFoldDB" id="A0A8J2KFL3"/>
<evidence type="ECO:0000256" key="1">
    <source>
        <dbReference type="ARBA" id="ARBA00010578"/>
    </source>
</evidence>
<dbReference type="GO" id="GO:0006887">
    <property type="term" value="P:exocytosis"/>
    <property type="evidence" value="ECO:0007669"/>
    <property type="project" value="UniProtKB-KW"/>
</dbReference>
<keyword evidence="4" id="KW-0653">Protein transport</keyword>
<gene>
    <name evidence="7" type="ORF">AFUS01_LOCUS14225</name>
</gene>
<comment type="function">
    <text evidence="4">Component of the exocyst complex involved in the docking of exocytic vesicles with fusion sites on the plasma membrane.</text>
</comment>
<accession>A0A8J2KFL3</accession>
<comment type="similarity">
    <text evidence="1 4">Belongs to the SEC5 family.</text>
</comment>
<organism evidence="7 8">
    <name type="scientific">Allacma fusca</name>
    <dbReference type="NCBI Taxonomy" id="39272"/>
    <lineage>
        <taxon>Eukaryota</taxon>
        <taxon>Metazoa</taxon>
        <taxon>Ecdysozoa</taxon>
        <taxon>Arthropoda</taxon>
        <taxon>Hexapoda</taxon>
        <taxon>Collembola</taxon>
        <taxon>Symphypleona</taxon>
        <taxon>Sminthuridae</taxon>
        <taxon>Allacma</taxon>
    </lineage>
</organism>
<dbReference type="OrthoDB" id="26242at2759"/>
<evidence type="ECO:0000256" key="3">
    <source>
        <dbReference type="ARBA" id="ARBA00022483"/>
    </source>
</evidence>
<sequence>MARTLLCKGRGDIVIITKSGGIGSSTVQFRGFQETIGPTKECAVWVDETVSVGPRPLSMATYQQEDPLQISVEGNEKKFPVEELLEMFPEKSGNLRSDNFVPAWFLLENHQATGFEDLKMGLHVLSRKVGSQTEGKISFLKENMNSVMDQLDALLDLRRKCDEYERKNGAGFLAQIDDQIGICEREAGKMFQEVLARKDRADITRHALSGYQRFRFLFSLPGTMEKSIQRGEFESAISDYSRSKTLFDQPETDKPVFRKFYQEVETRVAKLRQTLKNKLLEKPPNAEDQRVLIGYLVTLECDYDPAWAAITCHYEFLTNSMRNCFEQFSNMEKPKDMFRTPTKNEPSSQPNQAVFVENLCDVFSTYFPDFWHLGQDYFGAKLPVKPDLGKQVDMKKMMVNVVHLFSDLITACLLPNQNASEEFEWRDMSAESMNEWIPHCINDIRDAFSKLLSLDPPREMVEIIRHLLFLIRCHSLDIMVHQLSAETSELYKTETWSSEPQGNHGFITSLPSRYESVVMNSAKLIKETLLQKYIGEKQLLKSEEVTKSLIENMGNALAAFADALELLISQNRNTQSSAKPEERVKGLAKSHTASLLLILNNCSYTKEVIFPQINRSLIRLGFPDMSNAVEKGISAINGVENLTFAKYTEMKYEPVVGQIEQAMYGGRFDWAKCPEPSGVRPYITKTLFGMIEIIAEVTAVSEKLIYTVMTQVVENVCEELTRLFSCVAVFGDHGKFQAVLDVAAFQQAIQPFLSPNSKVYLKDTLNLIPNSSEILRRRKIQQLLEGHRNQTKLQLQSFTVSNSV</sequence>
<evidence type="ECO:0000256" key="2">
    <source>
        <dbReference type="ARBA" id="ARBA00022448"/>
    </source>
</evidence>
<dbReference type="GO" id="GO:0015031">
    <property type="term" value="P:protein transport"/>
    <property type="evidence" value="ECO:0007669"/>
    <property type="project" value="UniProtKB-KW"/>
</dbReference>
<evidence type="ECO:0000256" key="5">
    <source>
        <dbReference type="SAM" id="Coils"/>
    </source>
</evidence>
<dbReference type="Pfam" id="PF15469">
    <property type="entry name" value="Sec5"/>
    <property type="match status" value="1"/>
</dbReference>
<protein>
    <recommendedName>
        <fullName evidence="4">Exocyst complex component 2</fullName>
    </recommendedName>
</protein>
<dbReference type="PANTHER" id="PTHR13043:SF1">
    <property type="entry name" value="EXOCYST COMPLEX COMPONENT 2"/>
    <property type="match status" value="1"/>
</dbReference>
<feature type="domain" description="Exocyst complex component EXOC2/Sec5 N-terminal" evidence="6">
    <location>
        <begin position="65"/>
        <end position="798"/>
    </location>
</feature>
<evidence type="ECO:0000259" key="6">
    <source>
        <dbReference type="Pfam" id="PF15469"/>
    </source>
</evidence>
<keyword evidence="3 4" id="KW-0268">Exocytosis</keyword>
<dbReference type="GO" id="GO:0000145">
    <property type="term" value="C:exocyst"/>
    <property type="evidence" value="ECO:0007669"/>
    <property type="project" value="UniProtKB-UniRule"/>
</dbReference>
<dbReference type="PANTHER" id="PTHR13043">
    <property type="entry name" value="EXOCYST COMPLEX COMPONENT SEC5"/>
    <property type="match status" value="1"/>
</dbReference>
<dbReference type="Proteomes" id="UP000708208">
    <property type="component" value="Unassembled WGS sequence"/>
</dbReference>
<dbReference type="GO" id="GO:0006893">
    <property type="term" value="P:Golgi to plasma membrane transport"/>
    <property type="evidence" value="ECO:0007669"/>
    <property type="project" value="UniProtKB-UniRule"/>
</dbReference>
<evidence type="ECO:0000256" key="4">
    <source>
        <dbReference type="RuleBase" id="RU365069"/>
    </source>
</evidence>
<reference evidence="7" key="1">
    <citation type="submission" date="2021-06" db="EMBL/GenBank/DDBJ databases">
        <authorList>
            <person name="Hodson N. C."/>
            <person name="Mongue J. A."/>
            <person name="Jaron S. K."/>
        </authorList>
    </citation>
    <scope>NUCLEOTIDE SEQUENCE</scope>
</reference>
<evidence type="ECO:0000313" key="7">
    <source>
        <dbReference type="EMBL" id="CAG7725259.1"/>
    </source>
</evidence>
<comment type="caution">
    <text evidence="7">The sequence shown here is derived from an EMBL/GenBank/DDBJ whole genome shotgun (WGS) entry which is preliminary data.</text>
</comment>
<dbReference type="InterPro" id="IPR029175">
    <property type="entry name" value="EXOC2/Sec5"/>
</dbReference>